<dbReference type="InterPro" id="IPR018958">
    <property type="entry name" value="Knr4/Smi1-like_dom"/>
</dbReference>
<evidence type="ECO:0000256" key="1">
    <source>
        <dbReference type="SAM" id="MobiDB-lite"/>
    </source>
</evidence>
<reference evidence="3 4" key="1">
    <citation type="submission" date="2014-09" db="EMBL/GenBank/DDBJ databases">
        <title>Draft genome sequence of Streptomyces natalensis ATCC 27448, producer of the antifungal pimaricin.</title>
        <authorList>
            <person name="Mendes M.V."/>
            <person name="Beites T."/>
            <person name="Pires S."/>
            <person name="Santos C.L."/>
            <person name="Moradas-Ferreira P."/>
        </authorList>
    </citation>
    <scope>NUCLEOTIDE SEQUENCE [LARGE SCALE GENOMIC DNA]</scope>
    <source>
        <strain evidence="3 4">ATCC 27448</strain>
    </source>
</reference>
<accession>A0A0D7CKQ3</accession>
<comment type="caution">
    <text evidence="3">The sequence shown here is derived from an EMBL/GenBank/DDBJ whole genome shotgun (WGS) entry which is preliminary data.</text>
</comment>
<dbReference type="SUPFAM" id="SSF160631">
    <property type="entry name" value="SMI1/KNR4-like"/>
    <property type="match status" value="1"/>
</dbReference>
<dbReference type="Proteomes" id="UP000032458">
    <property type="component" value="Unassembled WGS sequence"/>
</dbReference>
<protein>
    <recommendedName>
        <fullName evidence="2">Knr4/Smi1-like domain-containing protein</fullName>
    </recommendedName>
</protein>
<dbReference type="PATRIC" id="fig|1240678.4.peg.3523"/>
<keyword evidence="4" id="KW-1185">Reference proteome</keyword>
<sequence length="187" mass="21068">MRARLAEMARQDPRCERFGAERHRYRLSPPRAAADVDAFEARYGIPLPRDYRDFLTQVGESGAGPGYGLFPLEGLCYGPPDEDEDDDGWAADDEKAQDRQPGVLTTPFPLTAAWRPGPRERYEQAALVTGSLAIAEMGCGEFVRIVVTGQDVGRIWFADQVWPAMTPGPYFREWYLSWLESDAPRRP</sequence>
<evidence type="ECO:0000313" key="3">
    <source>
        <dbReference type="EMBL" id="KIZ16671.1"/>
    </source>
</evidence>
<gene>
    <name evidence="3" type="ORF">SNA_16745</name>
</gene>
<dbReference type="Pfam" id="PF09346">
    <property type="entry name" value="SMI1_KNR4"/>
    <property type="match status" value="1"/>
</dbReference>
<proteinExistence type="predicted"/>
<name>A0A0D7CKQ3_9ACTN</name>
<organism evidence="3 4">
    <name type="scientific">Streptomyces natalensis ATCC 27448</name>
    <dbReference type="NCBI Taxonomy" id="1240678"/>
    <lineage>
        <taxon>Bacteria</taxon>
        <taxon>Bacillati</taxon>
        <taxon>Actinomycetota</taxon>
        <taxon>Actinomycetes</taxon>
        <taxon>Kitasatosporales</taxon>
        <taxon>Streptomycetaceae</taxon>
        <taxon>Streptomyces</taxon>
    </lineage>
</organism>
<dbReference type="InterPro" id="IPR037883">
    <property type="entry name" value="Knr4/Smi1-like_sf"/>
</dbReference>
<evidence type="ECO:0000259" key="2">
    <source>
        <dbReference type="SMART" id="SM00860"/>
    </source>
</evidence>
<feature type="domain" description="Knr4/Smi1-like" evidence="2">
    <location>
        <begin position="30"/>
        <end position="177"/>
    </location>
</feature>
<dbReference type="AlphaFoldDB" id="A0A0D7CKQ3"/>
<dbReference type="SMART" id="SM00860">
    <property type="entry name" value="SMI1_KNR4"/>
    <property type="match status" value="1"/>
</dbReference>
<dbReference type="EMBL" id="JRKI01000026">
    <property type="protein sequence ID" value="KIZ16671.1"/>
    <property type="molecule type" value="Genomic_DNA"/>
</dbReference>
<evidence type="ECO:0000313" key="4">
    <source>
        <dbReference type="Proteomes" id="UP000032458"/>
    </source>
</evidence>
<feature type="region of interest" description="Disordered" evidence="1">
    <location>
        <begin position="81"/>
        <end position="107"/>
    </location>
</feature>
<feature type="compositionally biased region" description="Acidic residues" evidence="1">
    <location>
        <begin position="81"/>
        <end position="91"/>
    </location>
</feature>